<keyword evidence="2" id="KW-0805">Transcription regulation</keyword>
<proteinExistence type="predicted"/>
<dbReference type="EMBL" id="JAGGNH010000001">
    <property type="protein sequence ID" value="KAJ0989933.1"/>
    <property type="molecule type" value="Genomic_DNA"/>
</dbReference>
<feature type="compositionally biased region" description="Low complexity" evidence="6">
    <location>
        <begin position="26"/>
        <end position="37"/>
    </location>
</feature>
<accession>A0A9D5DFS9</accession>
<dbReference type="InterPro" id="IPR003340">
    <property type="entry name" value="B3_DNA-bd"/>
</dbReference>
<dbReference type="GO" id="GO:0005634">
    <property type="term" value="C:nucleus"/>
    <property type="evidence" value="ECO:0007669"/>
    <property type="project" value="UniProtKB-SubCell"/>
</dbReference>
<dbReference type="CDD" id="cd10017">
    <property type="entry name" value="B3_DNA"/>
    <property type="match status" value="1"/>
</dbReference>
<reference evidence="8" key="2">
    <citation type="journal article" date="2022" name="Hortic Res">
        <title>The genome of Dioscorea zingiberensis sheds light on the biosynthesis, origin and evolution of the medicinally important diosgenin saponins.</title>
        <authorList>
            <person name="Li Y."/>
            <person name="Tan C."/>
            <person name="Li Z."/>
            <person name="Guo J."/>
            <person name="Li S."/>
            <person name="Chen X."/>
            <person name="Wang C."/>
            <person name="Dai X."/>
            <person name="Yang H."/>
            <person name="Song W."/>
            <person name="Hou L."/>
            <person name="Xu J."/>
            <person name="Tong Z."/>
            <person name="Xu A."/>
            <person name="Yuan X."/>
            <person name="Wang W."/>
            <person name="Yang Q."/>
            <person name="Chen L."/>
            <person name="Sun Z."/>
            <person name="Wang K."/>
            <person name="Pan B."/>
            <person name="Chen J."/>
            <person name="Bao Y."/>
            <person name="Liu F."/>
            <person name="Qi X."/>
            <person name="Gang D.R."/>
            <person name="Wen J."/>
            <person name="Li J."/>
        </authorList>
    </citation>
    <scope>NUCLEOTIDE SEQUENCE</scope>
    <source>
        <strain evidence="8">Dzin_1.0</strain>
    </source>
</reference>
<feature type="region of interest" description="Disordered" evidence="6">
    <location>
        <begin position="1"/>
        <end position="57"/>
    </location>
</feature>
<dbReference type="OrthoDB" id="638806at2759"/>
<evidence type="ECO:0000256" key="2">
    <source>
        <dbReference type="ARBA" id="ARBA00023015"/>
    </source>
</evidence>
<dbReference type="InterPro" id="IPR044837">
    <property type="entry name" value="REM16-like"/>
</dbReference>
<evidence type="ECO:0000256" key="6">
    <source>
        <dbReference type="SAM" id="MobiDB-lite"/>
    </source>
</evidence>
<dbReference type="SUPFAM" id="SSF101936">
    <property type="entry name" value="DNA-binding pseudobarrel domain"/>
    <property type="match status" value="1"/>
</dbReference>
<keyword evidence="4" id="KW-0804">Transcription</keyword>
<dbReference type="Gene3D" id="2.40.330.10">
    <property type="entry name" value="DNA-binding pseudobarrel domain"/>
    <property type="match status" value="1"/>
</dbReference>
<dbReference type="SMART" id="SM01019">
    <property type="entry name" value="B3"/>
    <property type="match status" value="1"/>
</dbReference>
<dbReference type="PROSITE" id="PS50863">
    <property type="entry name" value="B3"/>
    <property type="match status" value="1"/>
</dbReference>
<gene>
    <name evidence="8" type="ORF">J5N97_008289</name>
</gene>
<dbReference type="Proteomes" id="UP001085076">
    <property type="component" value="Miscellaneous, Linkage group lg01"/>
</dbReference>
<dbReference type="GO" id="GO:0003677">
    <property type="term" value="F:DNA binding"/>
    <property type="evidence" value="ECO:0007669"/>
    <property type="project" value="UniProtKB-KW"/>
</dbReference>
<dbReference type="PANTHER" id="PTHR31391">
    <property type="entry name" value="B3 DOMAIN-CONTAINING PROTEIN OS11G0197600-RELATED"/>
    <property type="match status" value="1"/>
</dbReference>
<comment type="caution">
    <text evidence="8">The sequence shown here is derived from an EMBL/GenBank/DDBJ whole genome shotgun (WGS) entry which is preliminary data.</text>
</comment>
<organism evidence="8 9">
    <name type="scientific">Dioscorea zingiberensis</name>
    <dbReference type="NCBI Taxonomy" id="325984"/>
    <lineage>
        <taxon>Eukaryota</taxon>
        <taxon>Viridiplantae</taxon>
        <taxon>Streptophyta</taxon>
        <taxon>Embryophyta</taxon>
        <taxon>Tracheophyta</taxon>
        <taxon>Spermatophyta</taxon>
        <taxon>Magnoliopsida</taxon>
        <taxon>Liliopsida</taxon>
        <taxon>Dioscoreales</taxon>
        <taxon>Dioscoreaceae</taxon>
        <taxon>Dioscorea</taxon>
    </lineage>
</organism>
<evidence type="ECO:0000256" key="3">
    <source>
        <dbReference type="ARBA" id="ARBA00023125"/>
    </source>
</evidence>
<sequence>MVDPSVRDSNSRRKRRYSVSLDERSLSSVESSNQSVQHMVSSRCKKGEKKLRSPAVGPAPADPIVIPQEDEIVPLSGNPFFTCIISKSHVVSPRQLSIPKVFYKFLPSESLPVLLSYQNKVWKVMYCGHRQLRRIDIGWKKFVADNKLKIGDGCVFELVDSKKLRFNVQILNGQLPPEFTPSGQTSNTPILID</sequence>
<dbReference type="AlphaFoldDB" id="A0A9D5DFS9"/>
<dbReference type="Pfam" id="PF02362">
    <property type="entry name" value="B3"/>
    <property type="match status" value="1"/>
</dbReference>
<reference evidence="8" key="1">
    <citation type="submission" date="2021-03" db="EMBL/GenBank/DDBJ databases">
        <authorList>
            <person name="Li Z."/>
            <person name="Yang C."/>
        </authorList>
    </citation>
    <scope>NUCLEOTIDE SEQUENCE</scope>
    <source>
        <strain evidence="8">Dzin_1.0</strain>
        <tissue evidence="8">Leaf</tissue>
    </source>
</reference>
<dbReference type="InterPro" id="IPR015300">
    <property type="entry name" value="DNA-bd_pseudobarrel_sf"/>
</dbReference>
<evidence type="ECO:0000256" key="4">
    <source>
        <dbReference type="ARBA" id="ARBA00023163"/>
    </source>
</evidence>
<feature type="domain" description="TF-B3" evidence="7">
    <location>
        <begin position="81"/>
        <end position="174"/>
    </location>
</feature>
<evidence type="ECO:0000313" key="9">
    <source>
        <dbReference type="Proteomes" id="UP001085076"/>
    </source>
</evidence>
<protein>
    <recommendedName>
        <fullName evidence="7">TF-B3 domain-containing protein</fullName>
    </recommendedName>
</protein>
<keyword evidence="9" id="KW-1185">Reference proteome</keyword>
<keyword evidence="5" id="KW-0539">Nucleus</keyword>
<evidence type="ECO:0000256" key="5">
    <source>
        <dbReference type="ARBA" id="ARBA00023242"/>
    </source>
</evidence>
<name>A0A9D5DFS9_9LILI</name>
<evidence type="ECO:0000313" key="8">
    <source>
        <dbReference type="EMBL" id="KAJ0989933.1"/>
    </source>
</evidence>
<dbReference type="PANTHER" id="PTHR31391:SF64">
    <property type="entry name" value="B3 DOMAIN-CONTAINING PROTEIN OS06G0112300"/>
    <property type="match status" value="1"/>
</dbReference>
<evidence type="ECO:0000256" key="1">
    <source>
        <dbReference type="ARBA" id="ARBA00004123"/>
    </source>
</evidence>
<comment type="subcellular location">
    <subcellularLocation>
        <location evidence="1">Nucleus</location>
    </subcellularLocation>
</comment>
<feature type="compositionally biased region" description="Basic and acidic residues" evidence="6">
    <location>
        <begin position="1"/>
        <end position="11"/>
    </location>
</feature>
<keyword evidence="3" id="KW-0238">DNA-binding</keyword>
<evidence type="ECO:0000259" key="7">
    <source>
        <dbReference type="PROSITE" id="PS50863"/>
    </source>
</evidence>